<comment type="function">
    <text evidence="2">Catalyzes the phosphorylation of D-fructose 6-phosphate, the first committing step of glycolysis. Uses inorganic phosphate (PPi) as phosphoryl donor instead of ATP like common ATP-dependent phosphofructokinases (ATP-PFKs), which renders the reaction reversible, and can thus function both in glycolysis and gluconeogenesis. Consistently, PPi-PFK can replace the enzymes of both the forward (ATP-PFK) and reverse (fructose-bisphosphatase (FBPase)) reactions.</text>
</comment>
<keyword evidence="13" id="KW-1185">Reference proteome</keyword>
<dbReference type="InterPro" id="IPR000023">
    <property type="entry name" value="Phosphofructokinase_dom"/>
</dbReference>
<dbReference type="Gene3D" id="1.10.10.480">
    <property type="entry name" value="Phosphofructokinase, domain 3"/>
    <property type="match status" value="1"/>
</dbReference>
<feature type="binding site" description="in other chain" evidence="10">
    <location>
        <begin position="202"/>
        <end position="204"/>
    </location>
    <ligand>
        <name>substrate</name>
        <note>ligand shared between dimeric partners</note>
    </ligand>
</feature>
<dbReference type="InterPro" id="IPR035966">
    <property type="entry name" value="PKF_sf"/>
</dbReference>
<evidence type="ECO:0000256" key="4">
    <source>
        <dbReference type="ARBA" id="ARBA00022679"/>
    </source>
</evidence>
<feature type="binding site" evidence="10">
    <location>
        <begin position="144"/>
        <end position="145"/>
    </location>
    <ligand>
        <name>ATP</name>
        <dbReference type="ChEBI" id="CHEBI:30616"/>
    </ligand>
</feature>
<dbReference type="GO" id="GO:0047334">
    <property type="term" value="F:diphosphate-fructose-6-phosphate 1-phosphotransferase activity"/>
    <property type="evidence" value="ECO:0007669"/>
    <property type="project" value="UniProtKB-EC"/>
</dbReference>
<proteinExistence type="inferred from homology"/>
<sequence length="551" mass="61461">MHSLYKDLDTLVSPDTPPLARELQKSPDIFATPDIRLCSRSKSEVSKLFPNTYNNPYLKFSHEERKSSHPIKVGVMLSGGPAPGGHNVIWGLLHSIKSFHPESTLLGFLDNGTGLINNRTIEISDSLMKQFCNSGGFNCIGTGRTNIITEDNKAACLKTVKKLNLDGLVIIGGDGSNTATAILAEYFSTHYPKISVVGVPKTIDGDLQHLFLDITFGFDTATKFYSAIISNIARDVLSCKAQYHFIKLMGRSASHIAFECALQTHPNITLIGEEIADKNIPLNQIIHKICKIIADRAAIGKYYGVVLIPEGIIEFIPEINNLVKEIAKISGADNKISALSLESQNLLKDFPESIVYQLLNDRDAHGNVYVSKIPVDKLLIHLVNNYLKKHFKSVPFNATSHFLGYEGRTGLPTKFDNTYGYNLGYGSGVLVYNRCNGYLTALEGLTNIVEKWKLRAIPIVQMFTTQEKSDGTIQPLIRKHLIDIGSTAFRKFKLYRKIWALEDSYRFTGPVQTEVPPEVHADNFPPLMFLLNHEEWKKRCSICLEIPDGNY</sequence>
<dbReference type="NCBIfam" id="NF005482">
    <property type="entry name" value="PRK07085.1"/>
    <property type="match status" value="1"/>
</dbReference>
<keyword evidence="3 10" id="KW-0963">Cytoplasm</keyword>
<comment type="function">
    <text evidence="10">Catalyzes the phosphorylation of D-fructose 6-phosphate to fructose 1,6-bisphosphate by ATP, the first committing step of glycolysis.</text>
</comment>
<evidence type="ECO:0000256" key="6">
    <source>
        <dbReference type="ARBA" id="ARBA00022777"/>
    </source>
</evidence>
<comment type="catalytic activity">
    <reaction evidence="9">
        <text>beta-D-fructose 6-phosphate + diphosphate = beta-D-fructose 1,6-bisphosphate + phosphate + H(+)</text>
        <dbReference type="Rhea" id="RHEA:13613"/>
        <dbReference type="ChEBI" id="CHEBI:15378"/>
        <dbReference type="ChEBI" id="CHEBI:32966"/>
        <dbReference type="ChEBI" id="CHEBI:33019"/>
        <dbReference type="ChEBI" id="CHEBI:43474"/>
        <dbReference type="ChEBI" id="CHEBI:57634"/>
        <dbReference type="EC" id="2.7.1.90"/>
    </reaction>
</comment>
<keyword evidence="7 10" id="KW-0460">Magnesium</keyword>
<feature type="site" description="Important for substrate specificity; cannot use PPi as phosphoryl donor" evidence="10">
    <location>
        <position position="175"/>
    </location>
</feature>
<dbReference type="EMBL" id="APJW01000002">
    <property type="protein sequence ID" value="EQM62637.1"/>
    <property type="molecule type" value="Genomic_DNA"/>
</dbReference>
<evidence type="ECO:0000256" key="9">
    <source>
        <dbReference type="ARBA" id="ARBA00048072"/>
    </source>
</evidence>
<keyword evidence="10" id="KW-0547">Nucleotide-binding</keyword>
<feature type="binding site" description="in other chain" evidence="10">
    <location>
        <begin position="249"/>
        <end position="251"/>
    </location>
    <ligand>
        <name>substrate</name>
        <note>ligand shared between dimeric partners</note>
    </ligand>
</feature>
<feature type="binding site" description="in other chain" evidence="10">
    <location>
        <begin position="405"/>
        <end position="408"/>
    </location>
    <ligand>
        <name>substrate</name>
        <note>ligand shared between dimeric partners</note>
    </ligand>
</feature>
<keyword evidence="5 10" id="KW-0479">Metal-binding</keyword>
<dbReference type="SUPFAM" id="SSF53784">
    <property type="entry name" value="Phosphofructokinase"/>
    <property type="match status" value="1"/>
</dbReference>
<evidence type="ECO:0000313" key="13">
    <source>
        <dbReference type="Proteomes" id="UP000016064"/>
    </source>
</evidence>
<dbReference type="EC" id="2.7.1.11" evidence="10"/>
<evidence type="ECO:0000256" key="3">
    <source>
        <dbReference type="ARBA" id="ARBA00022490"/>
    </source>
</evidence>
<keyword evidence="10" id="KW-0067">ATP-binding</keyword>
<name>A0ABP2XDT4_9CHLA</name>
<dbReference type="Gene3D" id="3.40.50.450">
    <property type="match status" value="1"/>
</dbReference>
<evidence type="ECO:0000256" key="8">
    <source>
        <dbReference type="ARBA" id="ARBA00023152"/>
    </source>
</evidence>
<accession>A0ABP2XDT4</accession>
<comment type="pathway">
    <text evidence="10">Carbohydrate degradation; glycolysis; D-glyceraldehyde 3-phosphate and glycerone phosphate from D-glucose: step 3/4.</text>
</comment>
<evidence type="ECO:0000313" key="12">
    <source>
        <dbReference type="EMBL" id="EQM62637.1"/>
    </source>
</evidence>
<dbReference type="Proteomes" id="UP000016064">
    <property type="component" value="Unassembled WGS sequence"/>
</dbReference>
<dbReference type="InterPro" id="IPR011183">
    <property type="entry name" value="PfpB_PPi_PFK"/>
</dbReference>
<evidence type="ECO:0000256" key="5">
    <source>
        <dbReference type="ARBA" id="ARBA00022723"/>
    </source>
</evidence>
<evidence type="ECO:0000259" key="11">
    <source>
        <dbReference type="Pfam" id="PF00365"/>
    </source>
</evidence>
<reference evidence="12 13" key="1">
    <citation type="submission" date="2013-07" db="EMBL/GenBank/DDBJ databases">
        <title>Isolation of a new Chlamydia species from the feral Sacred Ibis (Threskiornis aethiopicus): Chlamydia ibidis.</title>
        <authorList>
            <person name="Vorimore F."/>
            <person name="Hsia R.-C."/>
            <person name="Huot-Creasy H."/>
            <person name="Bastian S."/>
            <person name="Deruyter L."/>
            <person name="Passet A."/>
            <person name="Sachse K."/>
            <person name="Bavoil P."/>
            <person name="Myers G."/>
            <person name="Laroucau K."/>
        </authorList>
    </citation>
    <scope>NUCLEOTIDE SEQUENCE [LARGE SCALE GENOMIC DNA]</scope>
    <source>
        <strain evidence="12 13">10-1398/6</strain>
    </source>
</reference>
<evidence type="ECO:0000256" key="10">
    <source>
        <dbReference type="HAMAP-Rule" id="MF_01980"/>
    </source>
</evidence>
<comment type="cofactor">
    <cofactor evidence="1 10">
        <name>Mg(2+)</name>
        <dbReference type="ChEBI" id="CHEBI:18420"/>
    </cofactor>
</comment>
<dbReference type="PIRSF" id="PIRSF005677">
    <property type="entry name" value="PPi_PFK_PfpB"/>
    <property type="match status" value="1"/>
</dbReference>
<dbReference type="InterPro" id="IPR022953">
    <property type="entry name" value="ATP_PFK"/>
</dbReference>
<comment type="catalytic activity">
    <reaction evidence="10">
        <text>beta-D-fructose 6-phosphate + ATP = beta-D-fructose 1,6-bisphosphate + ADP + H(+)</text>
        <dbReference type="Rhea" id="RHEA:16109"/>
        <dbReference type="ChEBI" id="CHEBI:15378"/>
        <dbReference type="ChEBI" id="CHEBI:30616"/>
        <dbReference type="ChEBI" id="CHEBI:32966"/>
        <dbReference type="ChEBI" id="CHEBI:57634"/>
        <dbReference type="ChEBI" id="CHEBI:456216"/>
        <dbReference type="EC" id="2.7.1.11"/>
    </reaction>
</comment>
<protein>
    <recommendedName>
        <fullName evidence="10">Probable ATP-dependent 6-phosphofructokinase</fullName>
        <shortName evidence="10">ATP-PFK</shortName>
        <shortName evidence="10">Phosphofructokinase</shortName>
        <ecNumber evidence="10">2.7.1.11</ecNumber>
    </recommendedName>
    <alternativeName>
        <fullName evidence="10">Phosphohexokinase</fullName>
    </alternativeName>
</protein>
<dbReference type="PRINTS" id="PR00476">
    <property type="entry name" value="PHFRCTKINASE"/>
</dbReference>
<dbReference type="HAMAP" id="MF_01980">
    <property type="entry name" value="Phosphofructokinase_II_Long"/>
    <property type="match status" value="1"/>
</dbReference>
<organism evidence="12 13">
    <name type="scientific">Chlamydia ibidis 10-1398/6</name>
    <dbReference type="NCBI Taxonomy" id="1046581"/>
    <lineage>
        <taxon>Bacteria</taxon>
        <taxon>Pseudomonadati</taxon>
        <taxon>Chlamydiota</taxon>
        <taxon>Chlamydiia</taxon>
        <taxon>Chlamydiales</taxon>
        <taxon>Chlamydiaceae</taxon>
        <taxon>Chlamydia/Chlamydophila group</taxon>
        <taxon>Chlamydia</taxon>
    </lineage>
</organism>
<dbReference type="Gene3D" id="3.40.50.460">
    <property type="entry name" value="Phosphofructokinase domain"/>
    <property type="match status" value="1"/>
</dbReference>
<keyword evidence="8 10" id="KW-0324">Glycolysis</keyword>
<feature type="binding site" description="in other chain" evidence="10">
    <location>
        <position position="310"/>
    </location>
    <ligand>
        <name>substrate</name>
        <note>ligand shared between dimeric partners</note>
    </ligand>
</feature>
<keyword evidence="4 10" id="KW-0808">Transferase</keyword>
<dbReference type="NCBIfam" id="TIGR02477">
    <property type="entry name" value="PFKA_PPi"/>
    <property type="match status" value="1"/>
</dbReference>
<keyword evidence="6 10" id="KW-0418">Kinase</keyword>
<feature type="domain" description="Phosphofructokinase" evidence="11">
    <location>
        <begin position="72"/>
        <end position="425"/>
    </location>
</feature>
<feature type="binding site" evidence="10">
    <location>
        <position position="80"/>
    </location>
    <ligand>
        <name>ATP</name>
        <dbReference type="ChEBI" id="CHEBI:30616"/>
    </ligand>
</feature>
<feature type="binding site" evidence="10">
    <location>
        <position position="174"/>
    </location>
    <ligand>
        <name>Mg(2+)</name>
        <dbReference type="ChEBI" id="CHEBI:18420"/>
        <note>catalytic</note>
    </ligand>
</feature>
<feature type="active site" description="Proton acceptor" evidence="10">
    <location>
        <position position="204"/>
    </location>
</feature>
<comment type="subcellular location">
    <subcellularLocation>
        <location evidence="10">Cytoplasm</location>
    </subcellularLocation>
</comment>
<evidence type="ECO:0000256" key="2">
    <source>
        <dbReference type="ARBA" id="ARBA00003138"/>
    </source>
</evidence>
<feature type="binding site" evidence="10">
    <location>
        <begin position="173"/>
        <end position="176"/>
    </location>
    <ligand>
        <name>ATP</name>
        <dbReference type="ChEBI" id="CHEBI:30616"/>
    </ligand>
</feature>
<evidence type="ECO:0000256" key="1">
    <source>
        <dbReference type="ARBA" id="ARBA00001946"/>
    </source>
</evidence>
<comment type="caution">
    <text evidence="10">Lacks conserved residue(s) required for the propagation of feature annotation.</text>
</comment>
<dbReference type="RefSeq" id="WP_020370216.1">
    <property type="nucleotide sequence ID" value="NZ_APJW01000002.1"/>
</dbReference>
<dbReference type="PANTHER" id="PTHR43650">
    <property type="entry name" value="PYROPHOSPHATE--FRUCTOSE 6-PHOSPHATE 1-PHOSPHOTRANSFERASE"/>
    <property type="match status" value="1"/>
</dbReference>
<evidence type="ECO:0000256" key="7">
    <source>
        <dbReference type="ARBA" id="ARBA00022842"/>
    </source>
</evidence>
<gene>
    <name evidence="10" type="primary">pfkA</name>
    <name evidence="12" type="ORF">H359_0664</name>
</gene>
<comment type="caution">
    <text evidence="12">The sequence shown here is derived from an EMBL/GenBank/DDBJ whole genome shotgun (WGS) entry which is preliminary data.</text>
</comment>
<dbReference type="PANTHER" id="PTHR43650:SF1">
    <property type="entry name" value="PYROPHOSPHATE--FRUCTOSE 6-PHOSPHATE 1-PHOSPHOTRANSFERASE SUBUNIT BETA 2"/>
    <property type="match status" value="1"/>
</dbReference>
<dbReference type="Pfam" id="PF00365">
    <property type="entry name" value="PFK"/>
    <property type="match status" value="1"/>
</dbReference>
<comment type="subunit">
    <text evidence="10">Homodimer.</text>
</comment>
<comment type="similarity">
    <text evidence="10">Belongs to the phosphofructokinase type A (PFKA) family. PPi-dependent PFK group II subfamily. Clade 'Long' sub-subfamily.</text>
</comment>